<dbReference type="Pfam" id="PF01602">
    <property type="entry name" value="Adaptin_N"/>
    <property type="match status" value="1"/>
</dbReference>
<dbReference type="EMBL" id="JABWAB010000003">
    <property type="protein sequence ID" value="KAF6057659.1"/>
    <property type="molecule type" value="Genomic_DNA"/>
</dbReference>
<evidence type="ECO:0000256" key="3">
    <source>
        <dbReference type="ARBA" id="ARBA00022448"/>
    </source>
</evidence>
<dbReference type="PIRSF" id="PIRSF037092">
    <property type="entry name" value="AP3_complex_delta"/>
    <property type="match status" value="1"/>
</dbReference>
<dbReference type="Gene3D" id="1.25.10.10">
    <property type="entry name" value="Leucine-rich Repeat Variant"/>
    <property type="match status" value="1"/>
</dbReference>
<dbReference type="PANTHER" id="PTHR22781">
    <property type="entry name" value="DELTA ADAPTIN-RELATED"/>
    <property type="match status" value="1"/>
</dbReference>
<dbReference type="Proteomes" id="UP000590412">
    <property type="component" value="Unassembled WGS sequence"/>
</dbReference>
<dbReference type="GO" id="GO:0006623">
    <property type="term" value="P:protein targeting to vacuole"/>
    <property type="evidence" value="ECO:0007669"/>
    <property type="project" value="EnsemblFungi"/>
</dbReference>
<gene>
    <name evidence="10" type="ORF">FOB60_002214</name>
</gene>
<evidence type="ECO:0000313" key="10">
    <source>
        <dbReference type="EMBL" id="KAF6057659.1"/>
    </source>
</evidence>
<evidence type="ECO:0000313" key="11">
    <source>
        <dbReference type="Proteomes" id="UP000590412"/>
    </source>
</evidence>
<feature type="compositionally biased region" description="Polar residues" evidence="8">
    <location>
        <begin position="872"/>
        <end position="886"/>
    </location>
</feature>
<keyword evidence="7" id="KW-0333">Golgi apparatus</keyword>
<dbReference type="SUPFAM" id="SSF48371">
    <property type="entry name" value="ARM repeat"/>
    <property type="match status" value="1"/>
</dbReference>
<dbReference type="GO" id="GO:0010008">
    <property type="term" value="C:endosome membrane"/>
    <property type="evidence" value="ECO:0007669"/>
    <property type="project" value="TreeGrafter"/>
</dbReference>
<dbReference type="AlphaFoldDB" id="A0A8X7NND4"/>
<evidence type="ECO:0000256" key="4">
    <source>
        <dbReference type="ARBA" id="ARBA00022737"/>
    </source>
</evidence>
<feature type="compositionally biased region" description="Acidic residues" evidence="8">
    <location>
        <begin position="691"/>
        <end position="717"/>
    </location>
</feature>
<evidence type="ECO:0000256" key="7">
    <source>
        <dbReference type="PIRNR" id="PIRNR037092"/>
    </source>
</evidence>
<feature type="region of interest" description="Disordered" evidence="8">
    <location>
        <begin position="684"/>
        <end position="755"/>
    </location>
</feature>
<dbReference type="InterPro" id="IPR017105">
    <property type="entry name" value="AP3_complex_dsu"/>
</dbReference>
<keyword evidence="5 7" id="KW-0653">Protein transport</keyword>
<sequence>MSSFQLQNSEVLARLKPFGISFEKSLNDLIKGIRAHSKDSPESLAKFLDAAIQECKTELYSTDLETKAMAVLKLAYLEMYGFDMSWCNFQILEVMSSNKFQQKRIGYLAAIQSFKSEQDLLILATNQFKKDLNSSSHVEVGLALSGIATIVTPSLSKDINDDVLMKLNHSKPYIRKKAILAMYKIFLQYPDSLRVNFHRIIEKLDDTDVAVVSATVNVICELSKKNPKLFLNYLPKLFSILEETKNNWLIIRILKLFQSLSRVEPRMKKKILPAIMDLMQRTQASSLIYECINCAVNGQMLSVESSKDKQTAKLCILQLMNFFKTKDSNLKFVGLIALINILKIFPVFMHSVEGVSDVIMDCLNDPDLIIKKKALEVSSYLVNDDNIVEVIKVMLLQLVPDSNNVDDSLKLEVTTNILKIASKDNYNNIPNFKWYVAVLKDILNLTLLPVAPGSSAPVSTTASKEIATHIGNEIRVLATKVPSIRPVLLEKIVVEVVLDENVIAFCPFILKDVYWVLGEYIDEFQTGVDDDDEVEVENKELVVNLDKKLCIFNTLVNHNIDKKLGLGTSGHFKISSMLLTLQEPQVLSVMIQALVKLFNRIIYDYTCVYSNNGEFSDSKYYEMSYHLYKLIEFLTNWEKHYNYEVQERALSWLEFLKLCQEAMIGEDLSEIKKLEAKDVSHYENNTTRGDLEEEDISDTESELESSSDDSSGSDEYENLIFSDDEKPSRTNPVTDFEPNPFTEQESEINNPSKKLPGLLSNVLPSFFKVYMLKPIAKNAQRHIGLPEDLDLNSVINEMPHADEELATNETYELFLSDTDNFEEDLIQLSSNETDNKNRTNKEARALRLKEDPFYLEPERKSKIKSKTLGMSDETNSLNSKTASLSSRIEEPTKPKKKKSSKIKKEKVLILDEESVEGEVEAANEQNNQSSTKRKGKKNAIKIDSSKLDNFDLLSAAPVNSSNEEYDVDLDALRAKLSQTSIEKPKKKKKVKKSEKSEKEQLVGSNEAVDTKGEQKEEEERPSTKQSSATDSSVITVKPMKKKTKKKAIIIE</sequence>
<feature type="compositionally biased region" description="Basic residues" evidence="8">
    <location>
        <begin position="1038"/>
        <end position="1051"/>
    </location>
</feature>
<dbReference type="GO" id="GO:0006896">
    <property type="term" value="P:Golgi to vacuole transport"/>
    <property type="evidence" value="ECO:0007669"/>
    <property type="project" value="EnsemblFungi"/>
</dbReference>
<proteinExistence type="inferred from homology"/>
<feature type="compositionally biased region" description="Basic residues" evidence="8">
    <location>
        <begin position="894"/>
        <end position="904"/>
    </location>
</feature>
<dbReference type="InterPro" id="IPR016024">
    <property type="entry name" value="ARM-type_fold"/>
</dbReference>
<dbReference type="InterPro" id="IPR011989">
    <property type="entry name" value="ARM-like"/>
</dbReference>
<feature type="compositionally biased region" description="Acidic residues" evidence="8">
    <location>
        <begin position="910"/>
        <end position="921"/>
    </location>
</feature>
<accession>A0A8X7NND4</accession>
<dbReference type="GO" id="GO:0005794">
    <property type="term" value="C:Golgi apparatus"/>
    <property type="evidence" value="ECO:0007669"/>
    <property type="project" value="UniProtKB-SubCell"/>
</dbReference>
<comment type="caution">
    <text evidence="10">The sequence shown here is derived from an EMBL/GenBank/DDBJ whole genome shotgun (WGS) entry which is preliminary data.</text>
</comment>
<evidence type="ECO:0000256" key="2">
    <source>
        <dbReference type="ARBA" id="ARBA00006613"/>
    </source>
</evidence>
<dbReference type="GO" id="GO:0030123">
    <property type="term" value="C:AP-3 adaptor complex"/>
    <property type="evidence" value="ECO:0007669"/>
    <property type="project" value="EnsemblFungi"/>
</dbReference>
<keyword evidence="6" id="KW-0472">Membrane</keyword>
<reference evidence="10" key="1">
    <citation type="submission" date="2020-03" db="EMBL/GenBank/DDBJ databases">
        <title>FDA dAtabase for Regulatory Grade micrObial Sequences (FDA-ARGOS): Supporting development and validation of Infectious Disease Dx tests.</title>
        <authorList>
            <person name="Campos J."/>
            <person name="Goldberg B."/>
            <person name="Tallon L."/>
            <person name="Sadzewicz L."/>
            <person name="Vavikolanu K."/>
            <person name="Mehta A."/>
            <person name="Aluvathingal J."/>
            <person name="Nadendla S."/>
            <person name="Nandy P."/>
            <person name="Geyer C."/>
            <person name="Yan Y."/>
            <person name="Sichtig H."/>
        </authorList>
    </citation>
    <scope>NUCLEOTIDE SEQUENCE [LARGE SCALE GENOMIC DNA]</scope>
    <source>
        <strain evidence="10">FDAARGOS_652</strain>
    </source>
</reference>
<evidence type="ECO:0000256" key="8">
    <source>
        <dbReference type="SAM" id="MobiDB-lite"/>
    </source>
</evidence>
<dbReference type="OrthoDB" id="10264595at2759"/>
<dbReference type="PANTHER" id="PTHR22781:SF12">
    <property type="entry name" value="AP-3 COMPLEX SUBUNIT DELTA-1"/>
    <property type="match status" value="1"/>
</dbReference>
<comment type="subunit">
    <text evidence="7">Adaptor protein complex 3 (AP-3) is a heterotetramer.</text>
</comment>
<keyword evidence="4" id="KW-0677">Repeat</keyword>
<comment type="function">
    <text evidence="7">Part of the AP-3 complex, an adaptor-related complex which is not clathrin-associated. The complex is associated with the Golgi region as well as more peripheral structures. It facilitates the budding of vesicles from the Golgi membrane.</text>
</comment>
<feature type="region of interest" description="Disordered" evidence="8">
    <location>
        <begin position="977"/>
        <end position="1051"/>
    </location>
</feature>
<evidence type="ECO:0000256" key="5">
    <source>
        <dbReference type="ARBA" id="ARBA00022927"/>
    </source>
</evidence>
<protein>
    <recommendedName>
        <fullName evidence="7">AP-3 complex subunit delta</fullName>
    </recommendedName>
</protein>
<feature type="compositionally biased region" description="Polar residues" evidence="8">
    <location>
        <begin position="741"/>
        <end position="752"/>
    </location>
</feature>
<dbReference type="InterPro" id="IPR002553">
    <property type="entry name" value="Clathrin/coatomer_adapt-like_N"/>
</dbReference>
<feature type="compositionally biased region" description="Basic and acidic residues" evidence="8">
    <location>
        <begin position="1008"/>
        <end position="1022"/>
    </location>
</feature>
<keyword evidence="3 7" id="KW-0813">Transport</keyword>
<organism evidence="10 11">
    <name type="scientific">Candida parapsilosis</name>
    <name type="common">Yeast</name>
    <dbReference type="NCBI Taxonomy" id="5480"/>
    <lineage>
        <taxon>Eukaryota</taxon>
        <taxon>Fungi</taxon>
        <taxon>Dikarya</taxon>
        <taxon>Ascomycota</taxon>
        <taxon>Saccharomycotina</taxon>
        <taxon>Pichiomycetes</taxon>
        <taxon>Debaryomycetaceae</taxon>
        <taxon>Candida/Lodderomyces clade</taxon>
        <taxon>Candida</taxon>
    </lineage>
</organism>
<evidence type="ECO:0000256" key="6">
    <source>
        <dbReference type="ARBA" id="ARBA00023136"/>
    </source>
</evidence>
<feature type="domain" description="Clathrin/coatomer adaptor adaptin-like N-terminal" evidence="9">
    <location>
        <begin position="52"/>
        <end position="657"/>
    </location>
</feature>
<feature type="compositionally biased region" description="Polar residues" evidence="8">
    <location>
        <begin position="1023"/>
        <end position="1034"/>
    </location>
</feature>
<evidence type="ECO:0000256" key="1">
    <source>
        <dbReference type="ARBA" id="ARBA00004308"/>
    </source>
</evidence>
<evidence type="ECO:0000259" key="9">
    <source>
        <dbReference type="Pfam" id="PF01602"/>
    </source>
</evidence>
<feature type="region of interest" description="Disordered" evidence="8">
    <location>
        <begin position="859"/>
        <end position="939"/>
    </location>
</feature>
<name>A0A8X7NND4_CANPA</name>
<comment type="similarity">
    <text evidence="2 7">Belongs to the adaptor complexes large subunit family.</text>
</comment>
<comment type="subcellular location">
    <subcellularLocation>
        <location evidence="1">Endomembrane system</location>
    </subcellularLocation>
    <subcellularLocation>
        <location evidence="7">Golgi apparatus</location>
    </subcellularLocation>
</comment>